<dbReference type="Gene3D" id="1.20.58.1780">
    <property type="match status" value="1"/>
</dbReference>
<accession>A0AAW1WMZ8</accession>
<dbReference type="PANTHER" id="PTHR10350:SF6">
    <property type="entry name" value="NUCLEAR PORE COMPLEX PROTEIN NUP155"/>
    <property type="match status" value="1"/>
</dbReference>
<proteinExistence type="inferred from homology"/>
<dbReference type="GO" id="GO:0036228">
    <property type="term" value="P:protein localization to nuclear inner membrane"/>
    <property type="evidence" value="ECO:0007669"/>
    <property type="project" value="TreeGrafter"/>
</dbReference>
<comment type="caution">
    <text evidence="7">The sequence shown here is derived from an EMBL/GenBank/DDBJ whole genome shotgun (WGS) entry which is preliminary data.</text>
</comment>
<keyword evidence="8" id="KW-1185">Reference proteome</keyword>
<dbReference type="Gene3D" id="1.25.40.440">
    <property type="entry name" value="Nucleoporin, helical domain, central subdomain"/>
    <property type="match status" value="1"/>
</dbReference>
<dbReference type="Gene3D" id="1.25.40.450">
    <property type="entry name" value="Nucleoporin, helical domain, N-terminal subdomain"/>
    <property type="match status" value="1"/>
</dbReference>
<dbReference type="FunFam" id="1.25.40.440:FF:000002">
    <property type="entry name" value="Nuclear pore complex protein NUP155"/>
    <property type="match status" value="1"/>
</dbReference>
<dbReference type="InterPro" id="IPR042533">
    <property type="entry name" value="Nucleoporin_Nup155_C_1"/>
</dbReference>
<gene>
    <name evidence="7" type="ORF">M0R45_033359</name>
</gene>
<dbReference type="Gene3D" id="1.20.120.1880">
    <property type="entry name" value="Nucleoporin, helical C-terminal domain"/>
    <property type="match status" value="1"/>
</dbReference>
<reference evidence="7 8" key="1">
    <citation type="journal article" date="2023" name="G3 (Bethesda)">
        <title>A chromosome-length genome assembly and annotation of blackberry (Rubus argutus, cv. 'Hillquist').</title>
        <authorList>
            <person name="Bruna T."/>
            <person name="Aryal R."/>
            <person name="Dudchenko O."/>
            <person name="Sargent D.J."/>
            <person name="Mead D."/>
            <person name="Buti M."/>
            <person name="Cavallini A."/>
            <person name="Hytonen T."/>
            <person name="Andres J."/>
            <person name="Pham M."/>
            <person name="Weisz D."/>
            <person name="Mascagni F."/>
            <person name="Usai G."/>
            <person name="Natali L."/>
            <person name="Bassil N."/>
            <person name="Fernandez G.E."/>
            <person name="Lomsadze A."/>
            <person name="Armour M."/>
            <person name="Olukolu B."/>
            <person name="Poorten T."/>
            <person name="Britton C."/>
            <person name="Davik J."/>
            <person name="Ashrafi H."/>
            <person name="Aiden E.L."/>
            <person name="Borodovsky M."/>
            <person name="Worthington M."/>
        </authorList>
    </citation>
    <scope>NUCLEOTIDE SEQUENCE [LARGE SCALE GENOMIC DNA]</scope>
    <source>
        <strain evidence="7">PI 553951</strain>
    </source>
</reference>
<dbReference type="Pfam" id="PF08801">
    <property type="entry name" value="Nucleoporin_N"/>
    <property type="match status" value="1"/>
</dbReference>
<evidence type="ECO:0000256" key="1">
    <source>
        <dbReference type="ARBA" id="ARBA00004123"/>
    </source>
</evidence>
<evidence type="ECO:0000313" key="8">
    <source>
        <dbReference type="Proteomes" id="UP001457282"/>
    </source>
</evidence>
<dbReference type="GO" id="GO:0006606">
    <property type="term" value="P:protein import into nucleus"/>
    <property type="evidence" value="ECO:0007669"/>
    <property type="project" value="TreeGrafter"/>
</dbReference>
<dbReference type="PANTHER" id="PTHR10350">
    <property type="entry name" value="NUCLEAR PORE COMPLEX PROTEIN NUP155"/>
    <property type="match status" value="1"/>
</dbReference>
<dbReference type="Proteomes" id="UP001457282">
    <property type="component" value="Unassembled WGS sequence"/>
</dbReference>
<sequence>MFEENKIVMRDVTNAGLVVSHQIGREMASQLDLEESLEASRYASFLYTYSTHPRELPPLAQVVGSWNLPHQLVEIKIQCSSWRAWASIDSSLFLWRFDGHCLQEYKGEATVCAVGLVKPKPSVFYESIEYVLVLATPDELILVGVSCSDGRDDPCAETSLHQLPKYTVPSDGVTMTCVACTDEGRIFMAGRDGHIYELNYSKLWRRCWKVCVSGGGLGGVISRWVVPAYVFKFGAVDPIVEMVFDNERHILYARTQAMKIQVYDADGGFKKVAEENNLIKINRTTTTKSSIVCIAPLSTMESKSLHLVAVLSDGSRIYFTTSPGNLGDFSKNHPRPSCLRVVTTRPSPAEKVYAGVYYSAGTLLLSDSSTRPSLVIVSRDSSTQSAVGPGILGTSTSSCSRELRESISSLPVEGEILSVADKLHQPNTATTLESLCYGGGDLSVQHVLPRKQVVVFSTNGVMEIVLNRPVDILRRLLASNSPRSVLQNFFNRYGAGEAAAMCLVLAARIVHPEVVISNVVAQNAAEAFEDQRLVRMGEDVEEGEPEFSASHDGLCLCSARLLLPLWELPVVVEKGGSIMCRLSFEAMQVLQHKIRSLENFLRSRRKQRRGIYSRVAGLGDLSGSILYRDDSEYNGSLSNKRQRLPYSPAKLTAMEVRAMECIRQLLLRSSEALVLLQLLSQHDLITRMAKDFDANLQKALVQMTFQQFVCSEEGDHLATRLASSLMEYYTDQAREQVEKVSTILREGCPSYYKESDRKFFLAMGCLDRAVFTSDAEEMEKLAREAFNSLSKVLESADLQAVCKWFERLRFYEAVVHLPLQKSQALDPEGDAFNNRIDAAIREDAVAQRVQCYEIIISALRSLKGAHSWREFGSSSRPVLDQVRNRYICEIVQLGIRFPDRLFHEYLCRAMIDLGLENELFECGGPDLVPLLQRVAGEPKLQATSSATLVPSKQAKYSEVLASYYALKGKHLLAARALQRLVERSSTDSEDVPTLDQRCQYLTKEILQAKNASNSDDLVQLLEGKLGVLRFQIKIKAELEALVSRVEALPGSSESEQSGTNPNIARGKAKELSLYLKSLTELLYDYAVPFELWEICLEMLYYASNSSTNAEYSDNIRESWTRVIDHALSRGGVAEACSVLKRLGSYIHHGGNGAGLPLDTLCPRLEKAALERLESGVESIGDEDVAMALIAAACKVETEPALLSTYDKLIFSTSAILQSPNLKLRLLRSSLVILRKWAMSVFAHQMSSKAYGASLILDAANRYMSEVRRLDLPQRQTEDVYRGFQEITETQVTVI</sequence>
<evidence type="ECO:0000313" key="7">
    <source>
        <dbReference type="EMBL" id="KAK9925018.1"/>
    </source>
</evidence>
<evidence type="ECO:0008006" key="9">
    <source>
        <dbReference type="Google" id="ProtNLM"/>
    </source>
</evidence>
<evidence type="ECO:0000256" key="3">
    <source>
        <dbReference type="ARBA" id="ARBA00022448"/>
    </source>
</evidence>
<keyword evidence="3" id="KW-0813">Transport</keyword>
<keyword evidence="4" id="KW-0539">Nucleus</keyword>
<dbReference type="GO" id="GO:0017056">
    <property type="term" value="F:structural constituent of nuclear pore"/>
    <property type="evidence" value="ECO:0007669"/>
    <property type="project" value="InterPro"/>
</dbReference>
<dbReference type="InterPro" id="IPR004870">
    <property type="entry name" value="Nucleoporin_Nup155"/>
</dbReference>
<organism evidence="7 8">
    <name type="scientific">Rubus argutus</name>
    <name type="common">Southern blackberry</name>
    <dbReference type="NCBI Taxonomy" id="59490"/>
    <lineage>
        <taxon>Eukaryota</taxon>
        <taxon>Viridiplantae</taxon>
        <taxon>Streptophyta</taxon>
        <taxon>Embryophyta</taxon>
        <taxon>Tracheophyta</taxon>
        <taxon>Spermatophyta</taxon>
        <taxon>Magnoliopsida</taxon>
        <taxon>eudicotyledons</taxon>
        <taxon>Gunneridae</taxon>
        <taxon>Pentapetalae</taxon>
        <taxon>rosids</taxon>
        <taxon>fabids</taxon>
        <taxon>Rosales</taxon>
        <taxon>Rosaceae</taxon>
        <taxon>Rosoideae</taxon>
        <taxon>Rosoideae incertae sedis</taxon>
        <taxon>Rubus</taxon>
    </lineage>
</organism>
<evidence type="ECO:0000256" key="2">
    <source>
        <dbReference type="ARBA" id="ARBA00007373"/>
    </source>
</evidence>
<name>A0AAW1WMZ8_RUBAR</name>
<dbReference type="InterPro" id="IPR007187">
    <property type="entry name" value="Nucleoporin_Nup133/Nup155_C"/>
</dbReference>
<feature type="domain" description="Nucleoporin Nup133/Nup155-like N-terminal" evidence="6">
    <location>
        <begin position="82"/>
        <end position="462"/>
    </location>
</feature>
<feature type="domain" description="Nucleoporin Nup133/Nup155-like C-terminal" evidence="5">
    <location>
        <begin position="548"/>
        <end position="1267"/>
    </location>
</feature>
<evidence type="ECO:0000259" key="6">
    <source>
        <dbReference type="Pfam" id="PF08801"/>
    </source>
</evidence>
<dbReference type="GO" id="GO:0006405">
    <property type="term" value="P:RNA export from nucleus"/>
    <property type="evidence" value="ECO:0007669"/>
    <property type="project" value="TreeGrafter"/>
</dbReference>
<dbReference type="GO" id="GO:0044611">
    <property type="term" value="C:nuclear pore inner ring"/>
    <property type="evidence" value="ECO:0007669"/>
    <property type="project" value="TreeGrafter"/>
</dbReference>
<dbReference type="FunFam" id="1.20.120.1880:FF:000002">
    <property type="entry name" value="Nuclear pore complex protein NUP155"/>
    <property type="match status" value="1"/>
</dbReference>
<dbReference type="Pfam" id="PF03177">
    <property type="entry name" value="Nucleoporin_C"/>
    <property type="match status" value="1"/>
</dbReference>
<dbReference type="InterPro" id="IPR042537">
    <property type="entry name" value="Nucleoporin_Nup155_C_2"/>
</dbReference>
<dbReference type="SUPFAM" id="SSF101898">
    <property type="entry name" value="NHL repeat"/>
    <property type="match status" value="1"/>
</dbReference>
<dbReference type="EMBL" id="JBEDUW010000006">
    <property type="protein sequence ID" value="KAK9925018.1"/>
    <property type="molecule type" value="Genomic_DNA"/>
</dbReference>
<protein>
    <recommendedName>
        <fullName evidence="9">Nuclear pore complex protein Nup155</fullName>
    </recommendedName>
</protein>
<evidence type="ECO:0000259" key="5">
    <source>
        <dbReference type="Pfam" id="PF03177"/>
    </source>
</evidence>
<dbReference type="InterPro" id="IPR014908">
    <property type="entry name" value="Nucleoporin_Nup133/Nup155_N"/>
</dbReference>
<evidence type="ECO:0000256" key="4">
    <source>
        <dbReference type="ARBA" id="ARBA00023242"/>
    </source>
</evidence>
<dbReference type="GO" id="GO:0000972">
    <property type="term" value="P:transcription-dependent tethering of RNA polymerase II gene DNA at nuclear periphery"/>
    <property type="evidence" value="ECO:0007669"/>
    <property type="project" value="TreeGrafter"/>
</dbReference>
<comment type="subcellular location">
    <subcellularLocation>
        <location evidence="1">Nucleus</location>
    </subcellularLocation>
</comment>
<dbReference type="InterPro" id="IPR042538">
    <property type="entry name" value="Nucleoporin_Nup155_C_3"/>
</dbReference>
<comment type="similarity">
    <text evidence="2">Belongs to the non-repetitive/WGA-negative nucleoporin family.</text>
</comment>